<gene>
    <name evidence="8" type="primary">hs6st3_2</name>
    <name evidence="8" type="ORF">E2C01_067316</name>
</gene>
<evidence type="ECO:0000313" key="9">
    <source>
        <dbReference type="Proteomes" id="UP000324222"/>
    </source>
</evidence>
<dbReference type="PANTHER" id="PTHR12812:SF0">
    <property type="entry name" value="HEPARAN-SULFATE 6-O-SULFOTRANSFERASE"/>
    <property type="match status" value="1"/>
</dbReference>
<dbReference type="EC" id="2.8.2.-" evidence="7"/>
<name>A0A5B7HKN4_PORTR</name>
<evidence type="ECO:0000256" key="2">
    <source>
        <dbReference type="ARBA" id="ARBA00022679"/>
    </source>
</evidence>
<evidence type="ECO:0000256" key="6">
    <source>
        <dbReference type="ARBA" id="ARBA00023180"/>
    </source>
</evidence>
<dbReference type="InterPro" id="IPR010635">
    <property type="entry name" value="Heparan_SO4-6-sulfoTrfase"/>
</dbReference>
<reference evidence="8 9" key="1">
    <citation type="submission" date="2019-05" db="EMBL/GenBank/DDBJ databases">
        <title>Another draft genome of Portunus trituberculatus and its Hox gene families provides insights of decapod evolution.</title>
        <authorList>
            <person name="Jeong J.-H."/>
            <person name="Song I."/>
            <person name="Kim S."/>
            <person name="Choi T."/>
            <person name="Kim D."/>
            <person name="Ryu S."/>
            <person name="Kim W."/>
        </authorList>
    </citation>
    <scope>NUCLEOTIDE SEQUENCE [LARGE SCALE GENOMIC DNA]</scope>
    <source>
        <tissue evidence="8">Muscle</tissue>
    </source>
</reference>
<dbReference type="EMBL" id="VSRR010035869">
    <property type="protein sequence ID" value="MPC73000.1"/>
    <property type="molecule type" value="Genomic_DNA"/>
</dbReference>
<comment type="subcellular location">
    <subcellularLocation>
        <location evidence="1">Membrane</location>
        <topology evidence="1">Single-pass membrane protein</topology>
    </subcellularLocation>
    <subcellularLocation>
        <location evidence="7">Membrane</location>
        <topology evidence="7">Single-pass type II membrane protein</topology>
    </subcellularLocation>
</comment>
<keyword evidence="5 7" id="KW-0472">Membrane</keyword>
<dbReference type="Gene3D" id="3.40.50.300">
    <property type="entry name" value="P-loop containing nucleotide triphosphate hydrolases"/>
    <property type="match status" value="1"/>
</dbReference>
<sequence>MDEFMACSSNLAMNRETRMLADLSLVGCYNTSMMTPEDRGRIMLLSAKRNLKKMAFYGLTEEQGISQYLFEVIFNLR</sequence>
<evidence type="ECO:0000256" key="7">
    <source>
        <dbReference type="RuleBase" id="RU364122"/>
    </source>
</evidence>
<keyword evidence="4" id="KW-1133">Transmembrane helix</keyword>
<dbReference type="InterPro" id="IPR027417">
    <property type="entry name" value="P-loop_NTPase"/>
</dbReference>
<evidence type="ECO:0000256" key="1">
    <source>
        <dbReference type="ARBA" id="ARBA00004167"/>
    </source>
</evidence>
<keyword evidence="3" id="KW-0812">Transmembrane</keyword>
<accession>A0A5B7HKN4</accession>
<protein>
    <recommendedName>
        <fullName evidence="7">Heparan-sulfate 6-O-sulfotransferase</fullName>
        <ecNumber evidence="7">2.8.2.-</ecNumber>
    </recommendedName>
</protein>
<dbReference type="AlphaFoldDB" id="A0A5B7HKN4"/>
<dbReference type="GO" id="GO:0016020">
    <property type="term" value="C:membrane"/>
    <property type="evidence" value="ECO:0007669"/>
    <property type="project" value="UniProtKB-SubCell"/>
</dbReference>
<comment type="function">
    <text evidence="7">6-O-sulfation enzyme which catalyzes the transfer of sulfate from 3'-phosphoadenosine 5'-phosphosulfate (PAPS) to position 6 of the N-sulfoglucosamine residue (GlcNS) of heparan sulfate.</text>
</comment>
<evidence type="ECO:0000256" key="3">
    <source>
        <dbReference type="ARBA" id="ARBA00022692"/>
    </source>
</evidence>
<evidence type="ECO:0000256" key="5">
    <source>
        <dbReference type="ARBA" id="ARBA00023136"/>
    </source>
</evidence>
<dbReference type="OrthoDB" id="406981at2759"/>
<dbReference type="Proteomes" id="UP000324222">
    <property type="component" value="Unassembled WGS sequence"/>
</dbReference>
<dbReference type="GO" id="GO:0017095">
    <property type="term" value="F:heparan sulfate 6-sulfotransferase activity"/>
    <property type="evidence" value="ECO:0007669"/>
    <property type="project" value="RHEA"/>
</dbReference>
<comment type="catalytic activity">
    <reaction evidence="7">
        <text>alpha-D-glucosaminyl-[heparan sulfate](n) + 3'-phosphoadenylyl sulfate = 6-sulfo-alpha-D-glucosaminyl-[heparan sulfate](n) + adenosine 3',5'-bisphosphate + H(+)</text>
        <dbReference type="Rhea" id="RHEA:56604"/>
        <dbReference type="Rhea" id="RHEA-COMP:9830"/>
        <dbReference type="Rhea" id="RHEA-COMP:14621"/>
        <dbReference type="ChEBI" id="CHEBI:15378"/>
        <dbReference type="ChEBI" id="CHEBI:58339"/>
        <dbReference type="ChEBI" id="CHEBI:58343"/>
        <dbReference type="ChEBI" id="CHEBI:58388"/>
        <dbReference type="ChEBI" id="CHEBI:140604"/>
    </reaction>
</comment>
<dbReference type="PANTHER" id="PTHR12812">
    <property type="entry name" value="HEPARAN SULFATE 6-O-SULFOTRANSFERASE 3"/>
    <property type="match status" value="1"/>
</dbReference>
<comment type="caution">
    <text evidence="8">The sequence shown here is derived from an EMBL/GenBank/DDBJ whole genome shotgun (WGS) entry which is preliminary data.</text>
</comment>
<evidence type="ECO:0000256" key="4">
    <source>
        <dbReference type="ARBA" id="ARBA00022989"/>
    </source>
</evidence>
<keyword evidence="6" id="KW-0325">Glycoprotein</keyword>
<proteinExistence type="inferred from homology"/>
<keyword evidence="9" id="KW-1185">Reference proteome</keyword>
<keyword evidence="7" id="KW-0735">Signal-anchor</keyword>
<organism evidence="8 9">
    <name type="scientific">Portunus trituberculatus</name>
    <name type="common">Swimming crab</name>
    <name type="synonym">Neptunus trituberculatus</name>
    <dbReference type="NCBI Taxonomy" id="210409"/>
    <lineage>
        <taxon>Eukaryota</taxon>
        <taxon>Metazoa</taxon>
        <taxon>Ecdysozoa</taxon>
        <taxon>Arthropoda</taxon>
        <taxon>Crustacea</taxon>
        <taxon>Multicrustacea</taxon>
        <taxon>Malacostraca</taxon>
        <taxon>Eumalacostraca</taxon>
        <taxon>Eucarida</taxon>
        <taxon>Decapoda</taxon>
        <taxon>Pleocyemata</taxon>
        <taxon>Brachyura</taxon>
        <taxon>Eubrachyura</taxon>
        <taxon>Portunoidea</taxon>
        <taxon>Portunidae</taxon>
        <taxon>Portuninae</taxon>
        <taxon>Portunus</taxon>
    </lineage>
</organism>
<keyword evidence="2 7" id="KW-0808">Transferase</keyword>
<comment type="similarity">
    <text evidence="7">Belongs to the sulfotransferase 6 family.</text>
</comment>
<evidence type="ECO:0000313" key="8">
    <source>
        <dbReference type="EMBL" id="MPC73000.1"/>
    </source>
</evidence>